<comment type="caution">
    <text evidence="2">The sequence shown here is derived from an EMBL/GenBank/DDBJ whole genome shotgun (WGS) entry which is preliminary data.</text>
</comment>
<protein>
    <submittedName>
        <fullName evidence="2">Uncharacterized protein</fullName>
    </submittedName>
</protein>
<keyword evidence="1" id="KW-0812">Transmembrane</keyword>
<dbReference type="EMBL" id="QSKY01000002">
    <property type="protein sequence ID" value="RHF08007.1"/>
    <property type="molecule type" value="Genomic_DNA"/>
</dbReference>
<evidence type="ECO:0000313" key="4">
    <source>
        <dbReference type="Proteomes" id="UP000283501"/>
    </source>
</evidence>
<evidence type="ECO:0000313" key="5">
    <source>
        <dbReference type="Proteomes" id="UP000283683"/>
    </source>
</evidence>
<dbReference type="AlphaFoldDB" id="A0A413DIB9"/>
<dbReference type="Proteomes" id="UP000283501">
    <property type="component" value="Unassembled WGS sequence"/>
</dbReference>
<evidence type="ECO:0000256" key="1">
    <source>
        <dbReference type="SAM" id="Phobius"/>
    </source>
</evidence>
<sequence length="62" mass="6890">MKPKGGLDMKILKSILNYIPLATFIIFVVTDGIISLTSALIFVISTIGLLINWKRKKPAMKN</sequence>
<proteinExistence type="predicted"/>
<reference evidence="4 5" key="1">
    <citation type="submission" date="2018-08" db="EMBL/GenBank/DDBJ databases">
        <title>A genome reference for cultivated species of the human gut microbiota.</title>
        <authorList>
            <person name="Zou Y."/>
            <person name="Xue W."/>
            <person name="Luo G."/>
        </authorList>
    </citation>
    <scope>NUCLEOTIDE SEQUENCE [LARGE SCALE GENOMIC DNA]</scope>
    <source>
        <strain evidence="2 5">AF06-19</strain>
        <strain evidence="3 4">AM26-2LB</strain>
    </source>
</reference>
<evidence type="ECO:0000313" key="3">
    <source>
        <dbReference type="EMBL" id="RHF08007.1"/>
    </source>
</evidence>
<dbReference type="EMBL" id="QSAZ01000014">
    <property type="protein sequence ID" value="RGW85770.1"/>
    <property type="molecule type" value="Genomic_DNA"/>
</dbReference>
<accession>A0A413DIB9</accession>
<evidence type="ECO:0000313" key="2">
    <source>
        <dbReference type="EMBL" id="RGW85770.1"/>
    </source>
</evidence>
<keyword evidence="1" id="KW-0472">Membrane</keyword>
<organism evidence="2 5">
    <name type="scientific">Agathobacter rectalis</name>
    <dbReference type="NCBI Taxonomy" id="39491"/>
    <lineage>
        <taxon>Bacteria</taxon>
        <taxon>Bacillati</taxon>
        <taxon>Bacillota</taxon>
        <taxon>Clostridia</taxon>
        <taxon>Lachnospirales</taxon>
        <taxon>Lachnospiraceae</taxon>
        <taxon>Agathobacter</taxon>
    </lineage>
</organism>
<gene>
    <name evidence="3" type="ORF">DW703_02290</name>
    <name evidence="2" type="ORF">DWV45_12750</name>
</gene>
<dbReference type="Proteomes" id="UP000283683">
    <property type="component" value="Unassembled WGS sequence"/>
</dbReference>
<name>A0A413DIB9_9FIRM</name>
<keyword evidence="1" id="KW-1133">Transmembrane helix</keyword>
<feature type="transmembrane region" description="Helical" evidence="1">
    <location>
        <begin position="36"/>
        <end position="53"/>
    </location>
</feature>